<evidence type="ECO:0000313" key="5">
    <source>
        <dbReference type="Proteomes" id="UP000008363"/>
    </source>
</evidence>
<dbReference type="PANTHER" id="PTHR31126:SF1">
    <property type="entry name" value="TYROSINE SPECIFIC PROTEIN PHOSPHATASES DOMAIN-CONTAINING PROTEIN"/>
    <property type="match status" value="1"/>
</dbReference>
<feature type="region of interest" description="Disordered" evidence="2">
    <location>
        <begin position="1"/>
        <end position="27"/>
    </location>
</feature>
<reference evidence="4 5" key="1">
    <citation type="submission" date="2012-08" db="EMBL/GenBank/DDBJ databases">
        <title>Whole genome shotgun sequence of Gordonia rhizosphera NBRC 16068.</title>
        <authorList>
            <person name="Takarada H."/>
            <person name="Isaki S."/>
            <person name="Hosoyama A."/>
            <person name="Tsuchikane K."/>
            <person name="Katsumata H."/>
            <person name="Baba S."/>
            <person name="Ohji S."/>
            <person name="Yamazaki S."/>
            <person name="Fujita N."/>
        </authorList>
    </citation>
    <scope>NUCLEOTIDE SEQUENCE [LARGE SCALE GENOMIC DNA]</scope>
    <source>
        <strain evidence="4 5">NBRC 16068</strain>
    </source>
</reference>
<dbReference type="PROSITE" id="PS00383">
    <property type="entry name" value="TYR_PHOSPHATASE_1"/>
    <property type="match status" value="1"/>
</dbReference>
<comment type="similarity">
    <text evidence="1">Belongs to the protein-tyrosine phosphatase family.</text>
</comment>
<evidence type="ECO:0000313" key="4">
    <source>
        <dbReference type="EMBL" id="GAB93705.1"/>
    </source>
</evidence>
<evidence type="ECO:0000256" key="2">
    <source>
        <dbReference type="SAM" id="MobiDB-lite"/>
    </source>
</evidence>
<dbReference type="SUPFAM" id="SSF52799">
    <property type="entry name" value="(Phosphotyrosine protein) phosphatases II"/>
    <property type="match status" value="1"/>
</dbReference>
<feature type="compositionally biased region" description="Low complexity" evidence="2">
    <location>
        <begin position="1"/>
        <end position="17"/>
    </location>
</feature>
<dbReference type="EMBL" id="BAHC01000241">
    <property type="protein sequence ID" value="GAB93705.1"/>
    <property type="molecule type" value="Genomic_DNA"/>
</dbReference>
<accession>K6W3G7</accession>
<dbReference type="PROSITE" id="PS50056">
    <property type="entry name" value="TYR_PHOSPHATASE_2"/>
    <property type="match status" value="1"/>
</dbReference>
<keyword evidence="5" id="KW-1185">Reference proteome</keyword>
<sequence>MDHRGGAATPAAPLPGTSNTREVGGFHTEDGRSVAAGLLYRGDVLGLPGTDAECLWNEVYADVYRSLGLRVVVDLRSDAEAELVPSAWASETGARLVRAAIPEGVEGSATDFMRMLQDGEIARFGPDDLGIWYQQVLERRASVFGDAVRVLAEPDSYPALVHCHAGKDRTGLLIAVILETLGVPRPQVVHDYTMTGTYRAGRAEQHAGLLQGLGLRVDDVRTFWETPAHAMQAALVHLDTEFGGPAEYLHVAAGVSRPEIDSLRRFLLTEAAQ</sequence>
<dbReference type="InterPro" id="IPR029021">
    <property type="entry name" value="Prot-tyrosine_phosphatase-like"/>
</dbReference>
<dbReference type="eggNOG" id="COG2365">
    <property type="taxonomic scope" value="Bacteria"/>
</dbReference>
<dbReference type="Proteomes" id="UP000008363">
    <property type="component" value="Unassembled WGS sequence"/>
</dbReference>
<evidence type="ECO:0000259" key="3">
    <source>
        <dbReference type="PROSITE" id="PS50056"/>
    </source>
</evidence>
<proteinExistence type="inferred from homology"/>
<dbReference type="InterPro" id="IPR016130">
    <property type="entry name" value="Tyr_Pase_AS"/>
</dbReference>
<dbReference type="Pfam" id="PF13350">
    <property type="entry name" value="Y_phosphatase3"/>
    <property type="match status" value="1"/>
</dbReference>
<dbReference type="GO" id="GO:0004721">
    <property type="term" value="F:phosphoprotein phosphatase activity"/>
    <property type="evidence" value="ECO:0007669"/>
    <property type="project" value="InterPro"/>
</dbReference>
<dbReference type="Gene3D" id="3.90.190.10">
    <property type="entry name" value="Protein tyrosine phosphatase superfamily"/>
    <property type="match status" value="1"/>
</dbReference>
<dbReference type="InterPro" id="IPR000387">
    <property type="entry name" value="Tyr_Pase_dom"/>
</dbReference>
<dbReference type="InterPro" id="IPR026893">
    <property type="entry name" value="Tyr/Ser_Pase_IphP-type"/>
</dbReference>
<protein>
    <recommendedName>
        <fullName evidence="3">Tyrosine specific protein phosphatases domain-containing protein</fullName>
    </recommendedName>
</protein>
<gene>
    <name evidence="4" type="ORF">GORHZ_241_00030</name>
</gene>
<dbReference type="OrthoDB" id="1188001at2"/>
<dbReference type="AlphaFoldDB" id="K6W3G7"/>
<dbReference type="STRING" id="1108045.GORHZ_241_00030"/>
<feature type="domain" description="Tyrosine specific protein phosphatases" evidence="3">
    <location>
        <begin position="142"/>
        <end position="178"/>
    </location>
</feature>
<evidence type="ECO:0000256" key="1">
    <source>
        <dbReference type="ARBA" id="ARBA00009580"/>
    </source>
</evidence>
<dbReference type="PANTHER" id="PTHR31126">
    <property type="entry name" value="TYROSINE-PROTEIN PHOSPHATASE"/>
    <property type="match status" value="1"/>
</dbReference>
<comment type="caution">
    <text evidence="4">The sequence shown here is derived from an EMBL/GenBank/DDBJ whole genome shotgun (WGS) entry which is preliminary data.</text>
</comment>
<name>K6W3G7_9ACTN</name>
<organism evidence="4 5">
    <name type="scientific">Gordonia rhizosphera NBRC 16068</name>
    <dbReference type="NCBI Taxonomy" id="1108045"/>
    <lineage>
        <taxon>Bacteria</taxon>
        <taxon>Bacillati</taxon>
        <taxon>Actinomycetota</taxon>
        <taxon>Actinomycetes</taxon>
        <taxon>Mycobacteriales</taxon>
        <taxon>Gordoniaceae</taxon>
        <taxon>Gordonia</taxon>
    </lineage>
</organism>